<dbReference type="InterPro" id="IPR036770">
    <property type="entry name" value="Ankyrin_rpt-contain_sf"/>
</dbReference>
<dbReference type="Proteomes" id="UP000699462">
    <property type="component" value="Unassembled WGS sequence"/>
</dbReference>
<sequence>MRQVGPAQLDLSGVKKIEDRGSAYGSKQDVPLDGKHPLHLAVISGNLSVIRLLFSLTDLDPNVTDQQGYSALQTAAMIGNRDVIHLLLCFGADVNGRTDMSGNTCLHEVACRGFSKSLELLCHCRANPNIPNKVSLDEMFCEPFFT</sequence>
<feature type="repeat" description="ANK" evidence="3">
    <location>
        <begin position="33"/>
        <end position="55"/>
    </location>
</feature>
<dbReference type="PANTHER" id="PTHR24198:SF165">
    <property type="entry name" value="ANKYRIN REPEAT-CONTAINING PROTEIN-RELATED"/>
    <property type="match status" value="1"/>
</dbReference>
<name>A0A8T0DQR8_9TREM</name>
<evidence type="ECO:0000256" key="3">
    <source>
        <dbReference type="PROSITE-ProRule" id="PRU00023"/>
    </source>
</evidence>
<keyword evidence="5" id="KW-1185">Reference proteome</keyword>
<dbReference type="PRINTS" id="PR01415">
    <property type="entry name" value="ANKYRIN"/>
</dbReference>
<organism evidence="4 5">
    <name type="scientific">Paragonimus westermani</name>
    <dbReference type="NCBI Taxonomy" id="34504"/>
    <lineage>
        <taxon>Eukaryota</taxon>
        <taxon>Metazoa</taxon>
        <taxon>Spiralia</taxon>
        <taxon>Lophotrochozoa</taxon>
        <taxon>Platyhelminthes</taxon>
        <taxon>Trematoda</taxon>
        <taxon>Digenea</taxon>
        <taxon>Plagiorchiida</taxon>
        <taxon>Troglotremata</taxon>
        <taxon>Troglotrematidae</taxon>
        <taxon>Paragonimus</taxon>
    </lineage>
</organism>
<dbReference type="Gene3D" id="1.25.40.20">
    <property type="entry name" value="Ankyrin repeat-containing domain"/>
    <property type="match status" value="1"/>
</dbReference>
<reference evidence="4 5" key="1">
    <citation type="submission" date="2019-07" db="EMBL/GenBank/DDBJ databases">
        <title>Annotation for the trematode Paragonimus westermani.</title>
        <authorList>
            <person name="Choi Y.-J."/>
        </authorList>
    </citation>
    <scope>NUCLEOTIDE SEQUENCE [LARGE SCALE GENOMIC DNA]</scope>
    <source>
        <strain evidence="4">180907_Pwestermani</strain>
    </source>
</reference>
<evidence type="ECO:0000313" key="5">
    <source>
        <dbReference type="Proteomes" id="UP000699462"/>
    </source>
</evidence>
<dbReference type="InterPro" id="IPR002110">
    <property type="entry name" value="Ankyrin_rpt"/>
</dbReference>
<dbReference type="OrthoDB" id="6251518at2759"/>
<gene>
    <name evidence="4" type="ORF">P879_03925</name>
</gene>
<dbReference type="PROSITE" id="PS50297">
    <property type="entry name" value="ANK_REP_REGION"/>
    <property type="match status" value="2"/>
</dbReference>
<evidence type="ECO:0000256" key="2">
    <source>
        <dbReference type="ARBA" id="ARBA00023043"/>
    </source>
</evidence>
<dbReference type="SMART" id="SM00248">
    <property type="entry name" value="ANK"/>
    <property type="match status" value="3"/>
</dbReference>
<accession>A0A8T0DQR8</accession>
<keyword evidence="1" id="KW-0677">Repeat</keyword>
<proteinExistence type="predicted"/>
<evidence type="ECO:0000313" key="4">
    <source>
        <dbReference type="EMBL" id="KAF8569368.1"/>
    </source>
</evidence>
<protein>
    <submittedName>
        <fullName evidence="4">Uncharacterized protein</fullName>
    </submittedName>
</protein>
<dbReference type="SUPFAM" id="SSF48403">
    <property type="entry name" value="Ankyrin repeat"/>
    <property type="match status" value="1"/>
</dbReference>
<feature type="repeat" description="ANK" evidence="3">
    <location>
        <begin position="67"/>
        <end position="99"/>
    </location>
</feature>
<dbReference type="Pfam" id="PF12796">
    <property type="entry name" value="Ank_2"/>
    <property type="match status" value="1"/>
</dbReference>
<evidence type="ECO:0000256" key="1">
    <source>
        <dbReference type="ARBA" id="ARBA00022737"/>
    </source>
</evidence>
<keyword evidence="2 3" id="KW-0040">ANK repeat</keyword>
<dbReference type="AlphaFoldDB" id="A0A8T0DQR8"/>
<dbReference type="EMBL" id="JTDF01001923">
    <property type="protein sequence ID" value="KAF8569368.1"/>
    <property type="molecule type" value="Genomic_DNA"/>
</dbReference>
<dbReference type="PANTHER" id="PTHR24198">
    <property type="entry name" value="ANKYRIN REPEAT AND PROTEIN KINASE DOMAIN-CONTAINING PROTEIN"/>
    <property type="match status" value="1"/>
</dbReference>
<dbReference type="PROSITE" id="PS50088">
    <property type="entry name" value="ANK_REPEAT"/>
    <property type="match status" value="2"/>
</dbReference>
<comment type="caution">
    <text evidence="4">The sequence shown here is derived from an EMBL/GenBank/DDBJ whole genome shotgun (WGS) entry which is preliminary data.</text>
</comment>